<proteinExistence type="predicted"/>
<accession>A0ABN8ZEP2</accession>
<feature type="compositionally biased region" description="Basic residues" evidence="1">
    <location>
        <begin position="18"/>
        <end position="28"/>
    </location>
</feature>
<feature type="region of interest" description="Disordered" evidence="1">
    <location>
        <begin position="1"/>
        <end position="150"/>
    </location>
</feature>
<reference evidence="2" key="1">
    <citation type="submission" date="2023-04" db="EMBL/GenBank/DDBJ databases">
        <authorList>
            <consortium name="ELIXIR-Norway"/>
        </authorList>
    </citation>
    <scope>NUCLEOTIDE SEQUENCE [LARGE SCALE GENOMIC DNA]</scope>
</reference>
<organism evidence="2 3">
    <name type="scientific">Rangifer tarandus platyrhynchus</name>
    <name type="common">Svalbard reindeer</name>
    <dbReference type="NCBI Taxonomy" id="3082113"/>
    <lineage>
        <taxon>Eukaryota</taxon>
        <taxon>Metazoa</taxon>
        <taxon>Chordata</taxon>
        <taxon>Craniata</taxon>
        <taxon>Vertebrata</taxon>
        <taxon>Euteleostomi</taxon>
        <taxon>Mammalia</taxon>
        <taxon>Eutheria</taxon>
        <taxon>Laurasiatheria</taxon>
        <taxon>Artiodactyla</taxon>
        <taxon>Ruminantia</taxon>
        <taxon>Pecora</taxon>
        <taxon>Cervidae</taxon>
        <taxon>Odocoileinae</taxon>
        <taxon>Rangifer</taxon>
    </lineage>
</organism>
<sequence length="150" mass="16106">MQRGREMGRGAGSWKSLRPGRRGQRLRKPVWETRDRNPAPSAVAAGTRARLCGPGSAPSPERQVYPGALAPGGEEGVPRCRGFERPSRMEVSRRDLRPGVPGLGGGSQVRFSHGFPARLPGHPAHRDVDPGGRAPHISIAHSHQVIHSGD</sequence>
<name>A0ABN8ZEP2_RANTA</name>
<gene>
    <name evidence="2" type="ORF">MRATA1EN1_LOCUS20214</name>
</gene>
<protein>
    <submittedName>
        <fullName evidence="2">Uncharacterized protein</fullName>
    </submittedName>
</protein>
<feature type="compositionally biased region" description="Basic and acidic residues" evidence="1">
    <location>
        <begin position="76"/>
        <end position="97"/>
    </location>
</feature>
<evidence type="ECO:0000256" key="1">
    <source>
        <dbReference type="SAM" id="MobiDB-lite"/>
    </source>
</evidence>
<keyword evidence="3" id="KW-1185">Reference proteome</keyword>
<evidence type="ECO:0000313" key="2">
    <source>
        <dbReference type="EMBL" id="CAI9171252.1"/>
    </source>
</evidence>
<dbReference type="Proteomes" id="UP001176941">
    <property type="component" value="Chromosome 30"/>
</dbReference>
<dbReference type="EMBL" id="OX459966">
    <property type="protein sequence ID" value="CAI9171252.1"/>
    <property type="molecule type" value="Genomic_DNA"/>
</dbReference>
<evidence type="ECO:0000313" key="3">
    <source>
        <dbReference type="Proteomes" id="UP001176941"/>
    </source>
</evidence>